<name>A0A0D6A1F0_9LACO</name>
<dbReference type="GeneID" id="78211461"/>
<evidence type="ECO:0000313" key="7">
    <source>
        <dbReference type="EMBL" id="QFG50599.1"/>
    </source>
</evidence>
<dbReference type="RefSeq" id="WP_056970596.1">
    <property type="nucleotide sequence ID" value="NZ_AP014808.1"/>
</dbReference>
<evidence type="ECO:0000313" key="8">
    <source>
        <dbReference type="Proteomes" id="UP000035709"/>
    </source>
</evidence>
<dbReference type="PATRIC" id="fig|1600.4.peg.113"/>
<keyword evidence="3 5" id="KW-1133">Transmembrane helix</keyword>
<dbReference type="Proteomes" id="UP000035709">
    <property type="component" value="Chromosome"/>
</dbReference>
<accession>A0A0D6A1F0</accession>
<evidence type="ECO:0000256" key="3">
    <source>
        <dbReference type="ARBA" id="ARBA00022989"/>
    </source>
</evidence>
<feature type="transmembrane region" description="Helical" evidence="5">
    <location>
        <begin position="20"/>
        <end position="39"/>
    </location>
</feature>
<sequence>MNPSFESFLVLIISLEISIKPSLVTNLLIIIFALIYLIIRKIKIKSLLTLIFVPFIAAFTIFATLFWFSPKPDLYYALNLSTRVYVYTLTISCVTIDTDETKLARSLEQNIHLPSKFAYGVLAALNIVPRMREAVQQIRTAGMMRGVYLSFWSPVLYFKAILVALNSAENLAQGMESHGYVEGKERSVIIPIPVKKSDWIISAVILIIVNISLFMFK</sequence>
<feature type="transmembrane region" description="Helical" evidence="5">
    <location>
        <begin position="199"/>
        <end position="216"/>
    </location>
</feature>
<evidence type="ECO:0000313" key="9">
    <source>
        <dbReference type="Proteomes" id="UP000325393"/>
    </source>
</evidence>
<evidence type="ECO:0000256" key="1">
    <source>
        <dbReference type="ARBA" id="ARBA00004141"/>
    </source>
</evidence>
<gene>
    <name evidence="7" type="ORF">LA749_00540</name>
    <name evidence="6" type="ORF">LBAT_0110</name>
</gene>
<feature type="transmembrane region" description="Helical" evidence="5">
    <location>
        <begin position="146"/>
        <end position="165"/>
    </location>
</feature>
<keyword evidence="8" id="KW-1185">Reference proteome</keyword>
<feature type="transmembrane region" description="Helical" evidence="5">
    <location>
        <begin position="74"/>
        <end position="96"/>
    </location>
</feature>
<dbReference type="OrthoDB" id="92887at2"/>
<dbReference type="GO" id="GO:0005886">
    <property type="term" value="C:plasma membrane"/>
    <property type="evidence" value="ECO:0007669"/>
    <property type="project" value="UniProtKB-ARBA"/>
</dbReference>
<reference evidence="6 8" key="1">
    <citation type="submission" date="2015-03" db="EMBL/GenBank/DDBJ databases">
        <title>Complete genome sequence of Lactobacillus acetotolerans NBRC 13120.</title>
        <authorList>
            <person name="Toh H."/>
            <person name="Morita H."/>
            <person name="Fujita N."/>
        </authorList>
    </citation>
    <scope>NUCLEOTIDE SEQUENCE [LARGE SCALE GENOMIC DNA]</scope>
    <source>
        <strain evidence="6 8">NBRC 13120</strain>
    </source>
</reference>
<dbReference type="Proteomes" id="UP000325393">
    <property type="component" value="Chromosome"/>
</dbReference>
<protein>
    <submittedName>
        <fullName evidence="6">ABC transporter permease component</fullName>
    </submittedName>
    <submittedName>
        <fullName evidence="7">Energy-coupling factor transporter transmembrane protein EcfT</fullName>
    </submittedName>
</protein>
<feature type="transmembrane region" description="Helical" evidence="5">
    <location>
        <begin position="46"/>
        <end position="68"/>
    </location>
</feature>
<organism evidence="6 8">
    <name type="scientific">Lactobacillus acetotolerans</name>
    <dbReference type="NCBI Taxonomy" id="1600"/>
    <lineage>
        <taxon>Bacteria</taxon>
        <taxon>Bacillati</taxon>
        <taxon>Bacillota</taxon>
        <taxon>Bacilli</taxon>
        <taxon>Lactobacillales</taxon>
        <taxon>Lactobacillaceae</taxon>
        <taxon>Lactobacillus</taxon>
    </lineage>
</organism>
<evidence type="ECO:0000256" key="5">
    <source>
        <dbReference type="SAM" id="Phobius"/>
    </source>
</evidence>
<evidence type="ECO:0000313" key="6">
    <source>
        <dbReference type="EMBL" id="BAQ56499.1"/>
    </source>
</evidence>
<dbReference type="InterPro" id="IPR003339">
    <property type="entry name" value="ABC/ECF_trnsptr_transmembrane"/>
</dbReference>
<dbReference type="CDD" id="cd16914">
    <property type="entry name" value="EcfT"/>
    <property type="match status" value="1"/>
</dbReference>
<keyword evidence="4 5" id="KW-0472">Membrane</keyword>
<comment type="subcellular location">
    <subcellularLocation>
        <location evidence="1">Membrane</location>
        <topology evidence="1">Multi-pass membrane protein</topology>
    </subcellularLocation>
</comment>
<proteinExistence type="predicted"/>
<dbReference type="KEGG" id="lae:LBAT_0110"/>
<dbReference type="EMBL" id="CP044496">
    <property type="protein sequence ID" value="QFG50599.1"/>
    <property type="molecule type" value="Genomic_DNA"/>
</dbReference>
<dbReference type="STRING" id="1600.LBAT_0110"/>
<keyword evidence="2 5" id="KW-0812">Transmembrane</keyword>
<evidence type="ECO:0000256" key="2">
    <source>
        <dbReference type="ARBA" id="ARBA00022692"/>
    </source>
</evidence>
<dbReference type="AlphaFoldDB" id="A0A0D6A1F0"/>
<reference evidence="7 9" key="2">
    <citation type="submission" date="2019-09" db="EMBL/GenBank/DDBJ databases">
        <title>Genome sequencing of Lactobacillus acetotolerans.</title>
        <authorList>
            <person name="Kim K."/>
        </authorList>
    </citation>
    <scope>NUCLEOTIDE SEQUENCE [LARGE SCALE GENOMIC DNA]</scope>
    <source>
        <strain evidence="7 9">LA749</strain>
    </source>
</reference>
<dbReference type="EMBL" id="AP014808">
    <property type="protein sequence ID" value="BAQ56499.1"/>
    <property type="molecule type" value="Genomic_DNA"/>
</dbReference>
<evidence type="ECO:0000256" key="4">
    <source>
        <dbReference type="ARBA" id="ARBA00023136"/>
    </source>
</evidence>
<dbReference type="Pfam" id="PF02361">
    <property type="entry name" value="CbiQ"/>
    <property type="match status" value="1"/>
</dbReference>